<feature type="compositionally biased region" description="Low complexity" evidence="1">
    <location>
        <begin position="117"/>
        <end position="134"/>
    </location>
</feature>
<dbReference type="RefSeq" id="WP_105861272.1">
    <property type="nucleotide sequence ID" value="NZ_PUEJ01000002.1"/>
</dbReference>
<dbReference type="Proteomes" id="UP000237682">
    <property type="component" value="Unassembled WGS sequence"/>
</dbReference>
<dbReference type="OrthoDB" id="8120729at2"/>
<comment type="caution">
    <text evidence="2">The sequence shown here is derived from an EMBL/GenBank/DDBJ whole genome shotgun (WGS) entry which is preliminary data.</text>
</comment>
<feature type="region of interest" description="Disordered" evidence="1">
    <location>
        <begin position="110"/>
        <end position="199"/>
    </location>
</feature>
<gene>
    <name evidence="2" type="ORF">C5L14_06880</name>
</gene>
<feature type="compositionally biased region" description="Polar residues" evidence="1">
    <location>
        <begin position="135"/>
        <end position="153"/>
    </location>
</feature>
<organism evidence="2 3">
    <name type="scientific">Labrys okinawensis</name>
    <dbReference type="NCBI Taxonomy" id="346911"/>
    <lineage>
        <taxon>Bacteria</taxon>
        <taxon>Pseudomonadati</taxon>
        <taxon>Pseudomonadota</taxon>
        <taxon>Alphaproteobacteria</taxon>
        <taxon>Hyphomicrobiales</taxon>
        <taxon>Xanthobacteraceae</taxon>
        <taxon>Labrys</taxon>
    </lineage>
</organism>
<dbReference type="EMBL" id="PUEJ01000002">
    <property type="protein sequence ID" value="PRH88930.1"/>
    <property type="molecule type" value="Genomic_DNA"/>
</dbReference>
<accession>A0A2S9QI11</accession>
<evidence type="ECO:0000313" key="2">
    <source>
        <dbReference type="EMBL" id="PRH88930.1"/>
    </source>
</evidence>
<name>A0A2S9QI11_9HYPH</name>
<reference evidence="2 3" key="1">
    <citation type="submission" date="2018-02" db="EMBL/GenBank/DDBJ databases">
        <title>Whole genome sequencing of endophytic bacterium.</title>
        <authorList>
            <person name="Eedara R."/>
            <person name="Podile A.R."/>
        </authorList>
    </citation>
    <scope>NUCLEOTIDE SEQUENCE [LARGE SCALE GENOMIC DNA]</scope>
    <source>
        <strain evidence="2 3">RP1T</strain>
    </source>
</reference>
<evidence type="ECO:0000313" key="3">
    <source>
        <dbReference type="Proteomes" id="UP000237682"/>
    </source>
</evidence>
<keyword evidence="3" id="KW-1185">Reference proteome</keyword>
<evidence type="ECO:0000256" key="1">
    <source>
        <dbReference type="SAM" id="MobiDB-lite"/>
    </source>
</evidence>
<dbReference type="AlphaFoldDB" id="A0A2S9QI11"/>
<protein>
    <submittedName>
        <fullName evidence="2">Uncharacterized protein</fullName>
    </submittedName>
</protein>
<sequence>MSGEKLYIIGDRGAGVILLKTNPLRVVEVSDDEITRYSKAIGEDGYAKVAASLWRLVSDIKSGQESGGGVDATRAVGVQSLVESGIQLTDVDFVFAARAGVAATRRQAIPQGARTEQGQGSPQSQQAQQGVAVPESQQAQQGLAMPESQQAHQGQDAPEAQQGLAVPESQQAQQGHDAPQALNAHQGQQGHQGVYPPLQNALKELFGDAGTDLKRAVLSDEPNK</sequence>
<proteinExistence type="predicted"/>